<evidence type="ECO:0000313" key="1">
    <source>
        <dbReference type="EMBL" id="CAB4173016.1"/>
    </source>
</evidence>
<proteinExistence type="predicted"/>
<protein>
    <submittedName>
        <fullName evidence="1">Uncharacterized protein</fullName>
    </submittedName>
</protein>
<organism evidence="1">
    <name type="scientific">uncultured Caudovirales phage</name>
    <dbReference type="NCBI Taxonomy" id="2100421"/>
    <lineage>
        <taxon>Viruses</taxon>
        <taxon>Duplodnaviria</taxon>
        <taxon>Heunggongvirae</taxon>
        <taxon>Uroviricota</taxon>
        <taxon>Caudoviricetes</taxon>
        <taxon>Peduoviridae</taxon>
        <taxon>Maltschvirus</taxon>
        <taxon>Maltschvirus maltsch</taxon>
    </lineage>
</organism>
<accession>A0A6J5PSI9</accession>
<name>A0A6J5PSI9_9CAUD</name>
<gene>
    <name evidence="1" type="ORF">UFOVP950_24</name>
</gene>
<dbReference type="EMBL" id="LR796894">
    <property type="protein sequence ID" value="CAB4173016.1"/>
    <property type="molecule type" value="Genomic_DNA"/>
</dbReference>
<sequence length="661" mass="74286">MYNLKYFFTFYADRDTRIENGTPDDYACNISQLDYALGPIEIQAQQNPIQINYQNTSSNKLEAIIGSEATLNLIATEDFELEDLYTENEREFLVEIFRNGSLIWSGFIIPDGCQESFTFAPYAISVNAVDGLGLLKNLSYVQNDGNFYLGKQTFIEVIQACLVRLDAPSLVLNTCVNIYETSMTQGDSYDPFDMAYVNAERYLKDDQYTPMNCEDVLRSILEEWTAVMIQSDGEWYIYRPTELALSGDLVFRRYLDGYRIYDQPTVSTDLDATLGGESEGIVLAPYFHINTDQMKMIDRPYKNASMSYLYGKIENTDEMLANPNLAGAGQSCGGDPIGPCDSVTIPGYTKTGTMYAGLYPTGGVIFYTTGGTYPVLTNYYQNNNLIPVTLNITIQERVKFIIEYENPDPLYGTDMNFVISLYDGLSTHYLQADGSWAITPVEPGINYYQLRSQIGVGGTETIISNPVPISGNITFRILAPSGTVNNIVYTRISAYVFLDFGDEVGEIHTATQTGKFTFVPETINVFNGDSPNKMYVGAIYQDDQITLTERWVRRGLSESILAVPYEENKQFLRIAVEEKQRLFAGPFVRFEGSIFGYFNPVTRWSINSIDGYFMNLSLNYDLQQNICKAVLGRVVNAEIALDYLKIPDYGATTRVTVKGTP</sequence>
<reference evidence="1" key="1">
    <citation type="submission" date="2020-05" db="EMBL/GenBank/DDBJ databases">
        <authorList>
            <person name="Chiriac C."/>
            <person name="Salcher M."/>
            <person name="Ghai R."/>
            <person name="Kavagutti S V."/>
        </authorList>
    </citation>
    <scope>NUCLEOTIDE SEQUENCE</scope>
</reference>